<comment type="caution">
    <text evidence="1">The sequence shown here is derived from an EMBL/GenBank/DDBJ whole genome shotgun (WGS) entry which is preliminary data.</text>
</comment>
<name>A0A4R1RIU4_HYDET</name>
<gene>
    <name evidence="1" type="ORF">EDC14_101646</name>
</gene>
<evidence type="ECO:0000313" key="2">
    <source>
        <dbReference type="Proteomes" id="UP000295008"/>
    </source>
</evidence>
<dbReference type="AlphaFoldDB" id="A0A4R1RIU4"/>
<sequence>MKLRKELQALYATYRPLALPSFVVKKQMICTFESDYTDTRWSSKE</sequence>
<keyword evidence="2" id="KW-1185">Reference proteome</keyword>
<accession>A0A4R1RIU4</accession>
<organism evidence="1 2">
    <name type="scientific">Hydrogenispora ethanolica</name>
    <dbReference type="NCBI Taxonomy" id="1082276"/>
    <lineage>
        <taxon>Bacteria</taxon>
        <taxon>Bacillati</taxon>
        <taxon>Bacillota</taxon>
        <taxon>Hydrogenispora</taxon>
    </lineage>
</organism>
<dbReference type="EMBL" id="SLUN01000016">
    <property type="protein sequence ID" value="TCL65916.1"/>
    <property type="molecule type" value="Genomic_DNA"/>
</dbReference>
<protein>
    <submittedName>
        <fullName evidence="1">Uncharacterized protein</fullName>
    </submittedName>
</protein>
<evidence type="ECO:0000313" key="1">
    <source>
        <dbReference type="EMBL" id="TCL65916.1"/>
    </source>
</evidence>
<reference evidence="1 2" key="1">
    <citation type="submission" date="2019-03" db="EMBL/GenBank/DDBJ databases">
        <title>Genomic Encyclopedia of Type Strains, Phase IV (KMG-IV): sequencing the most valuable type-strain genomes for metagenomic binning, comparative biology and taxonomic classification.</title>
        <authorList>
            <person name="Goeker M."/>
        </authorList>
    </citation>
    <scope>NUCLEOTIDE SEQUENCE [LARGE SCALE GENOMIC DNA]</scope>
    <source>
        <strain evidence="1 2">LX-B</strain>
    </source>
</reference>
<proteinExistence type="predicted"/>
<dbReference type="Proteomes" id="UP000295008">
    <property type="component" value="Unassembled WGS sequence"/>
</dbReference>